<proteinExistence type="predicted"/>
<name>A0ABY1R547_9FLAO</name>
<gene>
    <name evidence="1" type="ORF">SAMN05421679_107137</name>
</gene>
<organism evidence="1 2">
    <name type="scientific">Epilithonimonas pallida</name>
    <dbReference type="NCBI Taxonomy" id="373671"/>
    <lineage>
        <taxon>Bacteria</taxon>
        <taxon>Pseudomonadati</taxon>
        <taxon>Bacteroidota</taxon>
        <taxon>Flavobacteriia</taxon>
        <taxon>Flavobacteriales</taxon>
        <taxon>Weeksellaceae</taxon>
        <taxon>Chryseobacterium group</taxon>
        <taxon>Epilithonimonas</taxon>
    </lineage>
</organism>
<evidence type="ECO:0000313" key="1">
    <source>
        <dbReference type="EMBL" id="SMP95467.1"/>
    </source>
</evidence>
<protein>
    <recommendedName>
        <fullName evidence="3">DUF488 domain-containing protein</fullName>
    </recommendedName>
</protein>
<comment type="caution">
    <text evidence="1">The sequence shown here is derived from an EMBL/GenBank/DDBJ whole genome shotgun (WGS) entry which is preliminary data.</text>
</comment>
<dbReference type="PANTHER" id="PTHR39337:SF1">
    <property type="entry name" value="BLR5642 PROTEIN"/>
    <property type="match status" value="1"/>
</dbReference>
<evidence type="ECO:0000313" key="2">
    <source>
        <dbReference type="Proteomes" id="UP001158050"/>
    </source>
</evidence>
<accession>A0ABY1R547</accession>
<reference evidence="1 2" key="1">
    <citation type="submission" date="2017-05" db="EMBL/GenBank/DDBJ databases">
        <authorList>
            <person name="Varghese N."/>
            <person name="Submissions S."/>
        </authorList>
    </citation>
    <scope>NUCLEOTIDE SEQUENCE [LARGE SCALE GENOMIC DNA]</scope>
    <source>
        <strain evidence="1 2">DSM 18015</strain>
    </source>
</reference>
<evidence type="ECO:0008006" key="3">
    <source>
        <dbReference type="Google" id="ProtNLM"/>
    </source>
</evidence>
<dbReference type="RefSeq" id="WP_283417538.1">
    <property type="nucleotide sequence ID" value="NZ_FXUO01000007.1"/>
</dbReference>
<dbReference type="EMBL" id="FXUO01000007">
    <property type="protein sequence ID" value="SMP95467.1"/>
    <property type="molecule type" value="Genomic_DNA"/>
</dbReference>
<keyword evidence="2" id="KW-1185">Reference proteome</keyword>
<dbReference type="PANTHER" id="PTHR39337">
    <property type="entry name" value="BLR5642 PROTEIN"/>
    <property type="match status" value="1"/>
</dbReference>
<sequence>MQKLFYTIDCSKRKIEDFISLLHSRQVNLLIDVRPNPMENSISSYNCNVLEQYLINEKISYKFMGRELGYLTKMKESRMTINYLNSISYLEAGLEFNYRIALMSADSDIQITIIEADLRKRGYEVMKLLSDENLKKNELEVSSFFISGDRNIS</sequence>
<dbReference type="Proteomes" id="UP001158050">
    <property type="component" value="Unassembled WGS sequence"/>
</dbReference>